<protein>
    <submittedName>
        <fullName evidence="2">Uncharacterized protein</fullName>
    </submittedName>
</protein>
<dbReference type="Proteomes" id="UP000276133">
    <property type="component" value="Unassembled WGS sequence"/>
</dbReference>
<proteinExistence type="predicted"/>
<dbReference type="EMBL" id="REGN01009549">
    <property type="protein sequence ID" value="RNA00926.1"/>
    <property type="molecule type" value="Genomic_DNA"/>
</dbReference>
<sequence>MLYMGLWMLIDKYGKNEVANSAGGLGFLVMSAVAISYLAHILEKREKMGGEAEPVRSGPKPTPDDKKFNNFHLVVVK</sequence>
<gene>
    <name evidence="2" type="ORF">BpHYR1_053959</name>
</gene>
<evidence type="ECO:0000313" key="3">
    <source>
        <dbReference type="Proteomes" id="UP000276133"/>
    </source>
</evidence>
<comment type="caution">
    <text evidence="2">The sequence shown here is derived from an EMBL/GenBank/DDBJ whole genome shotgun (WGS) entry which is preliminary data.</text>
</comment>
<evidence type="ECO:0000256" key="1">
    <source>
        <dbReference type="SAM" id="Phobius"/>
    </source>
</evidence>
<name>A0A3M7PP97_BRAPC</name>
<organism evidence="2 3">
    <name type="scientific">Brachionus plicatilis</name>
    <name type="common">Marine rotifer</name>
    <name type="synonym">Brachionus muelleri</name>
    <dbReference type="NCBI Taxonomy" id="10195"/>
    <lineage>
        <taxon>Eukaryota</taxon>
        <taxon>Metazoa</taxon>
        <taxon>Spiralia</taxon>
        <taxon>Gnathifera</taxon>
        <taxon>Rotifera</taxon>
        <taxon>Eurotatoria</taxon>
        <taxon>Monogononta</taxon>
        <taxon>Pseudotrocha</taxon>
        <taxon>Ploima</taxon>
        <taxon>Brachionidae</taxon>
        <taxon>Brachionus</taxon>
    </lineage>
</organism>
<accession>A0A3M7PP97</accession>
<dbReference type="AlphaFoldDB" id="A0A3M7PP97"/>
<keyword evidence="1" id="KW-1133">Transmembrane helix</keyword>
<keyword evidence="3" id="KW-1185">Reference proteome</keyword>
<keyword evidence="1" id="KW-0812">Transmembrane</keyword>
<keyword evidence="1" id="KW-0472">Membrane</keyword>
<feature type="transmembrane region" description="Helical" evidence="1">
    <location>
        <begin position="20"/>
        <end position="39"/>
    </location>
</feature>
<evidence type="ECO:0000313" key="2">
    <source>
        <dbReference type="EMBL" id="RNA00926.1"/>
    </source>
</evidence>
<reference evidence="2 3" key="1">
    <citation type="journal article" date="2018" name="Sci. Rep.">
        <title>Genomic signatures of local adaptation to the degree of environmental predictability in rotifers.</title>
        <authorList>
            <person name="Franch-Gras L."/>
            <person name="Hahn C."/>
            <person name="Garcia-Roger E.M."/>
            <person name="Carmona M.J."/>
            <person name="Serra M."/>
            <person name="Gomez A."/>
        </authorList>
    </citation>
    <scope>NUCLEOTIDE SEQUENCE [LARGE SCALE GENOMIC DNA]</scope>
    <source>
        <strain evidence="2">HYR1</strain>
    </source>
</reference>